<dbReference type="KEGG" id="mtw:CQW49_09390"/>
<evidence type="ECO:0000313" key="1">
    <source>
        <dbReference type="EMBL" id="ATQ68080.1"/>
    </source>
</evidence>
<dbReference type="Proteomes" id="UP000230709">
    <property type="component" value="Chromosome"/>
</dbReference>
<accession>A0A2D2CZC2</accession>
<dbReference type="EMBL" id="CP023737">
    <property type="protein sequence ID" value="ATQ68080.1"/>
    <property type="molecule type" value="Genomic_DNA"/>
</dbReference>
<organism evidence="1 2">
    <name type="scientific">Methylosinus trichosporium (strain ATCC 35070 / NCIMB 11131 / UNIQEM 75 / OB3b)</name>
    <dbReference type="NCBI Taxonomy" id="595536"/>
    <lineage>
        <taxon>Bacteria</taxon>
        <taxon>Pseudomonadati</taxon>
        <taxon>Pseudomonadota</taxon>
        <taxon>Alphaproteobacteria</taxon>
        <taxon>Hyphomicrobiales</taxon>
        <taxon>Methylocystaceae</taxon>
        <taxon>Methylosinus</taxon>
    </lineage>
</organism>
<proteinExistence type="predicted"/>
<dbReference type="STRING" id="595536.GCA_000178815_03274"/>
<evidence type="ECO:0008006" key="3">
    <source>
        <dbReference type="Google" id="ProtNLM"/>
    </source>
</evidence>
<protein>
    <recommendedName>
        <fullName evidence="3">SGNH/GDSL hydrolase family protein</fullName>
    </recommendedName>
</protein>
<dbReference type="SUPFAM" id="SSF52266">
    <property type="entry name" value="SGNH hydrolase"/>
    <property type="match status" value="1"/>
</dbReference>
<sequence>MAIRAGDQDLAETADAAASSRPSAKVILAGHSHLTALTVNHVKHPPALRKRDNLHVLEGTWPRDEAYWRALADNAAGADLVIIWGGNEHNVGYFFQAAFAFDFLSNKVKRLIPSFQIVSQSRIKRRFNEIDLDELNGVLAMLNERGPSSVTLLGTPPPKKDNEALRKLLAQEPYFCDWAAQLGQSIEDIKITDPHVRLKMWFLLQDMIAEIAHRHGARFIPVPRELQDEDGFLLEQYWHPDVTHANAAYGAIVLKQALEDVAA</sequence>
<name>A0A2D2CZC2_METT3</name>
<keyword evidence="2" id="KW-1185">Reference proteome</keyword>
<dbReference type="GO" id="GO:0016788">
    <property type="term" value="F:hydrolase activity, acting on ester bonds"/>
    <property type="evidence" value="ECO:0007669"/>
    <property type="project" value="UniProtKB-ARBA"/>
</dbReference>
<dbReference type="Gene3D" id="3.40.50.1110">
    <property type="entry name" value="SGNH hydrolase"/>
    <property type="match status" value="1"/>
</dbReference>
<gene>
    <name evidence="1" type="ORF">CQW49_09390</name>
</gene>
<reference evidence="2" key="1">
    <citation type="submission" date="2017-10" db="EMBL/GenBank/DDBJ databases">
        <title>Completed PacBio SMRT sequence of Methylosinus trichosporium OB3b reveals presence of a third large plasmid.</title>
        <authorList>
            <person name="Charles T.C."/>
            <person name="Lynch M.D.J."/>
            <person name="Heil J.R."/>
            <person name="Cheng J."/>
        </authorList>
    </citation>
    <scope>NUCLEOTIDE SEQUENCE [LARGE SCALE GENOMIC DNA]</scope>
    <source>
        <strain evidence="2">OB3b</strain>
    </source>
</reference>
<dbReference type="InterPro" id="IPR036514">
    <property type="entry name" value="SGNH_hydro_sf"/>
</dbReference>
<evidence type="ECO:0000313" key="2">
    <source>
        <dbReference type="Proteomes" id="UP000230709"/>
    </source>
</evidence>
<dbReference type="AlphaFoldDB" id="A0A2D2CZC2"/>
<dbReference type="RefSeq" id="WP_003613955.1">
    <property type="nucleotide sequence ID" value="NZ_ADVE02000001.1"/>
</dbReference>